<accession>A0A8S2KL95</accession>
<feature type="compositionally biased region" description="Low complexity" evidence="1">
    <location>
        <begin position="43"/>
        <end position="56"/>
    </location>
</feature>
<dbReference type="Pfam" id="PF00855">
    <property type="entry name" value="PWWP"/>
    <property type="match status" value="1"/>
</dbReference>
<dbReference type="EMBL" id="CAJOBH010001433">
    <property type="protein sequence ID" value="CAF3854586.1"/>
    <property type="molecule type" value="Genomic_DNA"/>
</dbReference>
<feature type="compositionally biased region" description="Basic and acidic residues" evidence="1">
    <location>
        <begin position="367"/>
        <end position="378"/>
    </location>
</feature>
<dbReference type="SUPFAM" id="SSF63748">
    <property type="entry name" value="Tudor/PWWP/MBT"/>
    <property type="match status" value="1"/>
</dbReference>
<dbReference type="SMART" id="SM00293">
    <property type="entry name" value="PWWP"/>
    <property type="match status" value="1"/>
</dbReference>
<protein>
    <recommendedName>
        <fullName evidence="2">PWWP domain-containing protein</fullName>
    </recommendedName>
</protein>
<feature type="compositionally biased region" description="Polar residues" evidence="1">
    <location>
        <begin position="1"/>
        <end position="25"/>
    </location>
</feature>
<feature type="compositionally biased region" description="Basic and acidic residues" evidence="1">
    <location>
        <begin position="232"/>
        <end position="243"/>
    </location>
</feature>
<feature type="compositionally biased region" description="Basic and acidic residues" evidence="1">
    <location>
        <begin position="341"/>
        <end position="353"/>
    </location>
</feature>
<name>A0A8S2KL95_9BILA</name>
<evidence type="ECO:0000259" key="2">
    <source>
        <dbReference type="PROSITE" id="PS50812"/>
    </source>
</evidence>
<organism evidence="3 4">
    <name type="scientific">Rotaria magnacalcarata</name>
    <dbReference type="NCBI Taxonomy" id="392030"/>
    <lineage>
        <taxon>Eukaryota</taxon>
        <taxon>Metazoa</taxon>
        <taxon>Spiralia</taxon>
        <taxon>Gnathifera</taxon>
        <taxon>Rotifera</taxon>
        <taxon>Eurotatoria</taxon>
        <taxon>Bdelloidea</taxon>
        <taxon>Philodinida</taxon>
        <taxon>Philodinidae</taxon>
        <taxon>Rotaria</taxon>
    </lineage>
</organism>
<dbReference type="InterPro" id="IPR000313">
    <property type="entry name" value="PWWP_dom"/>
</dbReference>
<feature type="compositionally biased region" description="Basic and acidic residues" evidence="1">
    <location>
        <begin position="259"/>
        <end position="272"/>
    </location>
</feature>
<dbReference type="Proteomes" id="UP000681967">
    <property type="component" value="Unassembled WGS sequence"/>
</dbReference>
<dbReference type="CDD" id="cd20144">
    <property type="entry name" value="PWWP_NSD_rpt1"/>
    <property type="match status" value="1"/>
</dbReference>
<feature type="compositionally biased region" description="Polar residues" evidence="1">
    <location>
        <begin position="397"/>
        <end position="408"/>
    </location>
</feature>
<comment type="caution">
    <text evidence="3">The sequence shown here is derived from an EMBL/GenBank/DDBJ whole genome shotgun (WGS) entry which is preliminary data.</text>
</comment>
<feature type="compositionally biased region" description="Polar residues" evidence="1">
    <location>
        <begin position="280"/>
        <end position="289"/>
    </location>
</feature>
<proteinExistence type="predicted"/>
<dbReference type="AlphaFoldDB" id="A0A8S2KL95"/>
<dbReference type="Gene3D" id="2.30.30.140">
    <property type="match status" value="1"/>
</dbReference>
<evidence type="ECO:0000256" key="1">
    <source>
        <dbReference type="SAM" id="MobiDB-lite"/>
    </source>
</evidence>
<feature type="compositionally biased region" description="Polar residues" evidence="1">
    <location>
        <begin position="309"/>
        <end position="332"/>
    </location>
</feature>
<feature type="domain" description="PWWP" evidence="2">
    <location>
        <begin position="85"/>
        <end position="152"/>
    </location>
</feature>
<gene>
    <name evidence="3" type="ORF">BYL167_LOCUS6046</name>
</gene>
<sequence>MATEQSSPGNQDVLSSIPLNLTSESPTRKRPRRTKQDPQFVFDNATNAEADTDTTNSNKRSPIRKKTKSLQSVDSVDTSADLYEPGDIVWCKLGGFPWWPALIYRCVAEGGIHTKTLNSNNKPKRLFFVYFYGKYLEYSWISTRWLLKYAGLSSFIQHAEAAVQQAATKSEQQELANRYQLKVSMKKRVQWDEAIELADRALAIKNNERIEEFSELLKEASDQPKSVRRRKTSVEKSEDDGGNKRRVRDSSASSVVSIHDTKDQTNTEEKSPKIIRKPNLLNQNDSTALSGDEQTEKKKRGRKRKSDIQIETTTNNNLSNSIDVTPDDNQPMKTRPKKASPTKDRTVSEKPPDDNQPMKTRPKKASPTKDRTVSEKPTRKSRRSAMTNGNEIEYDFPTTSHSSDRQTSSHMVQLIQANNPPLSNYEQKQIVEGLLHHTNEKNLTFDDAQTYAMNKAIEIVNENHNYRMSSISPEWFYESILLKYPAVVFKYRSWFDNIKTDVIPNGNDMIKLKQWQIALMLHAQIKAEQQQRQSL</sequence>
<evidence type="ECO:0000313" key="3">
    <source>
        <dbReference type="EMBL" id="CAF3854586.1"/>
    </source>
</evidence>
<reference evidence="3" key="1">
    <citation type="submission" date="2021-02" db="EMBL/GenBank/DDBJ databases">
        <authorList>
            <person name="Nowell W R."/>
        </authorList>
    </citation>
    <scope>NUCLEOTIDE SEQUENCE</scope>
</reference>
<evidence type="ECO:0000313" key="4">
    <source>
        <dbReference type="Proteomes" id="UP000681967"/>
    </source>
</evidence>
<dbReference type="PROSITE" id="PS50812">
    <property type="entry name" value="PWWP"/>
    <property type="match status" value="1"/>
</dbReference>
<feature type="region of interest" description="Disordered" evidence="1">
    <location>
        <begin position="1"/>
        <end position="70"/>
    </location>
</feature>
<feature type="region of interest" description="Disordered" evidence="1">
    <location>
        <begin position="221"/>
        <end position="408"/>
    </location>
</feature>